<evidence type="ECO:0000313" key="2">
    <source>
        <dbReference type="EMBL" id="WCE46278.1"/>
    </source>
</evidence>
<keyword evidence="1" id="KW-0472">Membrane</keyword>
<name>A0AB38XPJ9_9ACTO</name>
<sequence length="66" mass="7135">MQVKAAKTLGYGLFALISTVGVFYIVSYLFPTETGLRAGIVVAWIICLVGIPFVARQASKKSQGRQ</sequence>
<evidence type="ECO:0000256" key="1">
    <source>
        <dbReference type="SAM" id="Phobius"/>
    </source>
</evidence>
<dbReference type="AlphaFoldDB" id="A0AB38XPJ9"/>
<keyword evidence="1" id="KW-0812">Transmembrane</keyword>
<protein>
    <recommendedName>
        <fullName evidence="4">DUF3188 domain-containing protein</fullName>
    </recommendedName>
</protein>
<gene>
    <name evidence="2" type="ORF">PIG85_01140</name>
</gene>
<keyword evidence="1" id="KW-1133">Transmembrane helix</keyword>
<dbReference type="Proteomes" id="UP001211044">
    <property type="component" value="Chromosome"/>
</dbReference>
<dbReference type="EMBL" id="CP116394">
    <property type="protein sequence ID" value="WCE46278.1"/>
    <property type="molecule type" value="Genomic_DNA"/>
</dbReference>
<evidence type="ECO:0008006" key="4">
    <source>
        <dbReference type="Google" id="ProtNLM"/>
    </source>
</evidence>
<reference evidence="2" key="1">
    <citation type="submission" date="2023-01" db="EMBL/GenBank/DDBJ databases">
        <title>Comparative Genomic Analysis of the Clinically-Derived Winkia Strain NY0527 Provides Evidence into the Taxonomic Reassignment of Winkia neuii and Characterizes Their Virulence Traits.</title>
        <authorList>
            <person name="Cai X."/>
            <person name="Peng Y."/>
            <person name="Li M."/>
            <person name="Qiu Y."/>
            <person name="Wang Y."/>
            <person name="Xu L."/>
            <person name="Hou Q."/>
        </authorList>
    </citation>
    <scope>NUCLEOTIDE SEQUENCE</scope>
    <source>
        <strain evidence="2">NY0527</strain>
    </source>
</reference>
<feature type="transmembrane region" description="Helical" evidence="1">
    <location>
        <begin position="36"/>
        <end position="55"/>
    </location>
</feature>
<organism evidence="2 3">
    <name type="scientific">Winkia neuii subsp. anitrata</name>
    <dbReference type="NCBI Taxonomy" id="29318"/>
    <lineage>
        <taxon>Bacteria</taxon>
        <taxon>Bacillati</taxon>
        <taxon>Actinomycetota</taxon>
        <taxon>Actinomycetes</taxon>
        <taxon>Actinomycetales</taxon>
        <taxon>Actinomycetaceae</taxon>
        <taxon>Winkia</taxon>
    </lineage>
</organism>
<dbReference type="RefSeq" id="WP_004806752.1">
    <property type="nucleotide sequence ID" value="NZ_CP116394.1"/>
</dbReference>
<accession>A0AB38XPJ9</accession>
<evidence type="ECO:0000313" key="3">
    <source>
        <dbReference type="Proteomes" id="UP001211044"/>
    </source>
</evidence>
<dbReference type="KEGG" id="wne:PIG85_01140"/>
<feature type="transmembrane region" description="Helical" evidence="1">
    <location>
        <begin position="12"/>
        <end position="30"/>
    </location>
</feature>
<proteinExistence type="predicted"/>